<dbReference type="InterPro" id="IPR006311">
    <property type="entry name" value="TAT_signal"/>
</dbReference>
<evidence type="ECO:0000256" key="3">
    <source>
        <dbReference type="SAM" id="MobiDB-lite"/>
    </source>
</evidence>
<dbReference type="GO" id="GO:0005507">
    <property type="term" value="F:copper ion binding"/>
    <property type="evidence" value="ECO:0007669"/>
    <property type="project" value="InterPro"/>
</dbReference>
<keyword evidence="7" id="KW-1185">Reference proteome</keyword>
<accession>A0A7D5H3C5</accession>
<dbReference type="Gene3D" id="2.120.10.30">
    <property type="entry name" value="TolB, C-terminal domain"/>
    <property type="match status" value="1"/>
</dbReference>
<dbReference type="OrthoDB" id="6744at2157"/>
<dbReference type="Proteomes" id="UP000509750">
    <property type="component" value="Plasmid unnamed1"/>
</dbReference>
<dbReference type="RefSeq" id="WP_179171227.1">
    <property type="nucleotide sequence ID" value="NZ_CP058530.1"/>
</dbReference>
<dbReference type="GeneID" id="56030921"/>
<name>A0A7D5H3C5_9EURY</name>
<dbReference type="GO" id="GO:0009055">
    <property type="term" value="F:electron transfer activity"/>
    <property type="evidence" value="ECO:0007669"/>
    <property type="project" value="InterPro"/>
</dbReference>
<evidence type="ECO:0000256" key="2">
    <source>
        <dbReference type="ARBA" id="ARBA00023008"/>
    </source>
</evidence>
<dbReference type="KEGG" id="halg:HUG10_18770"/>
<feature type="compositionally biased region" description="Acidic residues" evidence="3">
    <location>
        <begin position="11"/>
        <end position="20"/>
    </location>
</feature>
<protein>
    <submittedName>
        <fullName evidence="6">PQQ-dependent sugar dehydrogenase</fullName>
    </submittedName>
</protein>
<dbReference type="SUPFAM" id="SSF50952">
    <property type="entry name" value="Soluble quinoprotein glucose dehydrogenase"/>
    <property type="match status" value="1"/>
</dbReference>
<feature type="region of interest" description="Disordered" evidence="3">
    <location>
        <begin position="661"/>
        <end position="707"/>
    </location>
</feature>
<reference evidence="6 7" key="1">
    <citation type="submission" date="2020-07" db="EMBL/GenBank/DDBJ databases">
        <title>Gai3-2, isolated from salt lake.</title>
        <authorList>
            <person name="Cui H."/>
            <person name="Shi X."/>
        </authorList>
    </citation>
    <scope>NUCLEOTIDE SEQUENCE [LARGE SCALE GENOMIC DNA]</scope>
    <source>
        <strain evidence="6 7">Gai3-2</strain>
        <plasmid evidence="6 7">unnamed1</plasmid>
    </source>
</reference>
<evidence type="ECO:0000313" key="6">
    <source>
        <dbReference type="EMBL" id="QLG29653.1"/>
    </source>
</evidence>
<feature type="domain" description="Blue (type 1) copper" evidence="4">
    <location>
        <begin position="105"/>
        <end position="169"/>
    </location>
</feature>
<dbReference type="PANTHER" id="PTHR19328">
    <property type="entry name" value="HEDGEHOG-INTERACTING PROTEIN"/>
    <property type="match status" value="1"/>
</dbReference>
<keyword evidence="2" id="KW-0186">Copper</keyword>
<dbReference type="EMBL" id="CP058530">
    <property type="protein sequence ID" value="QLG29653.1"/>
    <property type="molecule type" value="Genomic_DNA"/>
</dbReference>
<gene>
    <name evidence="6" type="ORF">HUG10_18770</name>
</gene>
<keyword evidence="6" id="KW-0614">Plasmid</keyword>
<feature type="compositionally biased region" description="Low complexity" evidence="3">
    <location>
        <begin position="575"/>
        <end position="599"/>
    </location>
</feature>
<organism evidence="6 7">
    <name type="scientific">Halorarum halophilum</name>
    <dbReference type="NCBI Taxonomy" id="2743090"/>
    <lineage>
        <taxon>Archaea</taxon>
        <taxon>Methanobacteriati</taxon>
        <taxon>Methanobacteriota</taxon>
        <taxon>Stenosarchaea group</taxon>
        <taxon>Halobacteria</taxon>
        <taxon>Halobacteriales</taxon>
        <taxon>Haloferacaceae</taxon>
        <taxon>Halorarum</taxon>
    </lineage>
</organism>
<dbReference type="AlphaFoldDB" id="A0A7D5H3C5"/>
<dbReference type="SUPFAM" id="SSF49503">
    <property type="entry name" value="Cupredoxins"/>
    <property type="match status" value="1"/>
</dbReference>
<evidence type="ECO:0000256" key="1">
    <source>
        <dbReference type="ARBA" id="ARBA00022723"/>
    </source>
</evidence>
<feature type="region of interest" description="Disordered" evidence="3">
    <location>
        <begin position="1"/>
        <end position="30"/>
    </location>
</feature>
<dbReference type="Pfam" id="PF00127">
    <property type="entry name" value="Copper-bind"/>
    <property type="match status" value="1"/>
</dbReference>
<feature type="domain" description="Glucose/Sorbosone dehydrogenase" evidence="5">
    <location>
        <begin position="205"/>
        <end position="476"/>
    </location>
</feature>
<sequence>MTNDSTPDEQPVPDDPDAERDESTSRWRTSRRSVLGAAAATGIGAGFAGAGFAQEQATTIQLVGVTPGWQYEGDPNAPYIAGDTTPTEGTITNPTFQFQPGQEYEVTWTNGDGQPHDFDIQDADGNTIVDSELLSEQGATQTVTFTASEEMAQYICTVHPNTMVGDIQVGGGGTGTMAGMQEDGFFAQGTEVGFQTVAEGMTAPTDFAVADEDQDRYFVADQTGELWVVTPDGGRQDEPFVDVSDRMVELGTFYGSYATQGQSYDERGLLGVEFHPEFQENGRFYLHYSAPPTQELQDRGWDHIEMVSEFQASDDLSGADPNSEAVLLAIPSPQYNHDAGAIAFGPDDYLYVPMGDGGGANDDMYGHVDDWYGRNAGGNGQDVTQNMLGDVLRIDVEGSGAGPQGNYGIPEDNPFAGEDNPGIDEIYAYGFRNPYGVSFDSQGNFFVADAGQDLWEEADIVERGGNYGWNVKEGTHCFSTENPSQVGAITDCPDSEPDEAPYDGSQLQDPIVEFPHQYQGQSVGITIVGGHRYEADTISGLTGDYVYGIWTSDPSREAPDGRVLTATPPEGFDEGGTATSTPTGTETGMGTPTGTATGTDAGGGQGDVPRDRLWEMRELVFADGFPFFVRMFGRDTDGELYVLVSQVGVPEGDTGRVLRIVPPEEGETPPETGTPAGTETETGGPQTEGPAGKTTPNGNETTTTTEE</sequence>
<evidence type="ECO:0000259" key="5">
    <source>
        <dbReference type="Pfam" id="PF07995"/>
    </source>
</evidence>
<dbReference type="InterPro" id="IPR000923">
    <property type="entry name" value="BlueCu_1"/>
</dbReference>
<geneLocation type="plasmid" evidence="6 7">
    <name>unnamed1</name>
</geneLocation>
<dbReference type="InterPro" id="IPR012938">
    <property type="entry name" value="Glc/Sorbosone_DH"/>
</dbReference>
<dbReference type="InterPro" id="IPR011041">
    <property type="entry name" value="Quinoprot_gluc/sorb_DH_b-prop"/>
</dbReference>
<dbReference type="InterPro" id="IPR011042">
    <property type="entry name" value="6-blade_b-propeller_TolB-like"/>
</dbReference>
<evidence type="ECO:0000313" key="7">
    <source>
        <dbReference type="Proteomes" id="UP000509750"/>
    </source>
</evidence>
<feature type="compositionally biased region" description="Low complexity" evidence="3">
    <location>
        <begin position="669"/>
        <end position="707"/>
    </location>
</feature>
<feature type="region of interest" description="Disordered" evidence="3">
    <location>
        <begin position="556"/>
        <end position="607"/>
    </location>
</feature>
<proteinExistence type="predicted"/>
<dbReference type="Pfam" id="PF07995">
    <property type="entry name" value="GSDH"/>
    <property type="match status" value="1"/>
</dbReference>
<dbReference type="Gene3D" id="2.60.40.420">
    <property type="entry name" value="Cupredoxins - blue copper proteins"/>
    <property type="match status" value="1"/>
</dbReference>
<evidence type="ECO:0000259" key="4">
    <source>
        <dbReference type="Pfam" id="PF00127"/>
    </source>
</evidence>
<dbReference type="PROSITE" id="PS51318">
    <property type="entry name" value="TAT"/>
    <property type="match status" value="1"/>
</dbReference>
<keyword evidence="1" id="KW-0479">Metal-binding</keyword>
<dbReference type="InterPro" id="IPR008972">
    <property type="entry name" value="Cupredoxin"/>
</dbReference>
<dbReference type="PANTHER" id="PTHR19328:SF75">
    <property type="entry name" value="ALDOSE SUGAR DEHYDROGENASE YLII"/>
    <property type="match status" value="1"/>
</dbReference>